<dbReference type="Proteomes" id="UP000619295">
    <property type="component" value="Unassembled WGS sequence"/>
</dbReference>
<dbReference type="InterPro" id="IPR024168">
    <property type="entry name" value="Catalase_SrpA-type_pred"/>
</dbReference>
<dbReference type="GO" id="GO:0004096">
    <property type="term" value="F:catalase activity"/>
    <property type="evidence" value="ECO:0007669"/>
    <property type="project" value="InterPro"/>
</dbReference>
<name>A0A927EDC7_9HYPH</name>
<dbReference type="SUPFAM" id="SSF56634">
    <property type="entry name" value="Heme-dependent catalase-like"/>
    <property type="match status" value="1"/>
</dbReference>
<dbReference type="GO" id="GO:0042744">
    <property type="term" value="P:hydrogen peroxide catabolic process"/>
    <property type="evidence" value="ECO:0007669"/>
    <property type="project" value="TreeGrafter"/>
</dbReference>
<feature type="binding site" description="axial binding residue" evidence="3">
    <location>
        <position position="333"/>
    </location>
    <ligand>
        <name>heme</name>
        <dbReference type="ChEBI" id="CHEBI:30413"/>
    </ligand>
    <ligandPart>
        <name>Fe</name>
        <dbReference type="ChEBI" id="CHEBI:18248"/>
    </ligandPart>
</feature>
<gene>
    <name evidence="6" type="ORF">IED13_24480</name>
</gene>
<evidence type="ECO:0000256" key="4">
    <source>
        <dbReference type="SAM" id="SignalP"/>
    </source>
</evidence>
<protein>
    <recommendedName>
        <fullName evidence="1">Catalase-related peroxidase</fullName>
        <ecNumber evidence="1">1.11.1.-</ecNumber>
    </recommendedName>
</protein>
<comment type="caution">
    <text evidence="6">The sequence shown here is derived from an EMBL/GenBank/DDBJ whole genome shotgun (WGS) entry which is preliminary data.</text>
</comment>
<keyword evidence="7" id="KW-1185">Reference proteome</keyword>
<dbReference type="GO" id="GO:0005737">
    <property type="term" value="C:cytoplasm"/>
    <property type="evidence" value="ECO:0007669"/>
    <property type="project" value="TreeGrafter"/>
</dbReference>
<dbReference type="PANTHER" id="PTHR11465:SF62">
    <property type="entry name" value="CATALASE T"/>
    <property type="match status" value="1"/>
</dbReference>
<comment type="similarity">
    <text evidence="1">Belongs to the catalase family.</text>
</comment>
<feature type="signal peptide" evidence="4">
    <location>
        <begin position="1"/>
        <end position="26"/>
    </location>
</feature>
<dbReference type="Gene3D" id="2.40.180.10">
    <property type="entry name" value="Catalase core domain"/>
    <property type="match status" value="1"/>
</dbReference>
<organism evidence="6 7">
    <name type="scientific">Bosea spartocytisi</name>
    <dbReference type="NCBI Taxonomy" id="2773451"/>
    <lineage>
        <taxon>Bacteria</taxon>
        <taxon>Pseudomonadati</taxon>
        <taxon>Pseudomonadota</taxon>
        <taxon>Alphaproteobacteria</taxon>
        <taxon>Hyphomicrobiales</taxon>
        <taxon>Boseaceae</taxon>
        <taxon>Bosea</taxon>
    </lineage>
</organism>
<keyword evidence="1 6" id="KW-0575">Peroxidase</keyword>
<comment type="cofactor">
    <cofactor evidence="1">
        <name>heme</name>
        <dbReference type="ChEBI" id="CHEBI:30413"/>
    </cofactor>
</comment>
<dbReference type="CDD" id="cd08153">
    <property type="entry name" value="srpA_like"/>
    <property type="match status" value="1"/>
</dbReference>
<dbReference type="PIRSF" id="PIRSF000296">
    <property type="entry name" value="SrpA"/>
    <property type="match status" value="1"/>
</dbReference>
<reference evidence="6" key="1">
    <citation type="submission" date="2020-09" db="EMBL/GenBank/DDBJ databases">
        <title>Bosea spartocytisi sp. nov. a root nodule endophyte of Spartocytisus supranubius in the high mountain ecosystem fo the Teide National Park (Canary Islands, Spain).</title>
        <authorList>
            <person name="Pulido-Suarez L."/>
            <person name="Peix A."/>
            <person name="Igual J.M."/>
            <person name="Socas-Perez N."/>
            <person name="Velazquez E."/>
            <person name="Flores-Felix J.D."/>
            <person name="Leon-Barrios M."/>
        </authorList>
    </citation>
    <scope>NUCLEOTIDE SEQUENCE</scope>
    <source>
        <strain evidence="6">SSUT16</strain>
    </source>
</reference>
<dbReference type="EMBL" id="JACXWY010000024">
    <property type="protein sequence ID" value="MBD3848867.1"/>
    <property type="molecule type" value="Genomic_DNA"/>
</dbReference>
<evidence type="ECO:0000313" key="6">
    <source>
        <dbReference type="EMBL" id="MBD3848867.1"/>
    </source>
</evidence>
<keyword evidence="1 3" id="KW-0408">Iron</keyword>
<keyword evidence="4" id="KW-0732">Signal</keyword>
<dbReference type="RefSeq" id="WP_191125750.1">
    <property type="nucleotide sequence ID" value="NZ_JACXWY010000024.1"/>
</dbReference>
<dbReference type="AlphaFoldDB" id="A0A927EDC7"/>
<dbReference type="InterPro" id="IPR018028">
    <property type="entry name" value="Catalase"/>
</dbReference>
<dbReference type="InterPro" id="IPR011614">
    <property type="entry name" value="Catalase_core"/>
</dbReference>
<keyword evidence="1 3" id="KW-0479">Metal-binding</keyword>
<evidence type="ECO:0000259" key="5">
    <source>
        <dbReference type="SMART" id="SM01060"/>
    </source>
</evidence>
<dbReference type="SMART" id="SM01060">
    <property type="entry name" value="Catalase"/>
    <property type="match status" value="1"/>
</dbReference>
<dbReference type="GO" id="GO:0046872">
    <property type="term" value="F:metal ion binding"/>
    <property type="evidence" value="ECO:0007669"/>
    <property type="project" value="UniProtKB-KW"/>
</dbReference>
<dbReference type="GO" id="GO:0020037">
    <property type="term" value="F:heme binding"/>
    <property type="evidence" value="ECO:0007669"/>
    <property type="project" value="InterPro"/>
</dbReference>
<evidence type="ECO:0000256" key="1">
    <source>
        <dbReference type="PIRNR" id="PIRNR000296"/>
    </source>
</evidence>
<dbReference type="GO" id="GO:0042542">
    <property type="term" value="P:response to hydrogen peroxide"/>
    <property type="evidence" value="ECO:0007669"/>
    <property type="project" value="TreeGrafter"/>
</dbReference>
<evidence type="ECO:0000313" key="7">
    <source>
        <dbReference type="Proteomes" id="UP000619295"/>
    </source>
</evidence>
<keyword evidence="1 3" id="KW-0349">Heme</keyword>
<keyword evidence="1" id="KW-0560">Oxidoreductase</keyword>
<dbReference type="InterPro" id="IPR020835">
    <property type="entry name" value="Catalase_sf"/>
</dbReference>
<feature type="domain" description="Catalase core" evidence="5">
    <location>
        <begin position="19"/>
        <end position="341"/>
    </location>
</feature>
<dbReference type="Pfam" id="PF00199">
    <property type="entry name" value="Catalase"/>
    <property type="match status" value="1"/>
</dbReference>
<sequence>MRYTKKLALLIAPLAALAFSGSGAWAQSTSPAPSASDAPLAEQLVNALNSAFGQHPDTRAVHAKGIVLTGEFVPSSAAQTVSKADFLQKDTGQIPITVRFSNFAGLLDVADNDPNLASPRGMAIKFEMKDGSSADIVSHSVNGFPAKTGAEFRDLFFAIGASGPNAQKPTPLDKFLDGHPAAKTFLTSVKPAPASYGTLPYFGVNAFKFTNARGDAVYGRYQIVPIAGEHYLTDDQRAKSAEDYLHSEMAERLKSGPVKFRLLLQIANAGDPIADPTRPWPDSRKLINLGEIQVSKLAPDSLVAQRDLLFVPDNVPDGIEPADPMISERSGAYAVSYGRRHQ</sequence>
<accession>A0A927EDC7</accession>
<proteinExistence type="inferred from homology"/>
<feature type="chain" id="PRO_5038008887" description="Catalase-related peroxidase" evidence="4">
    <location>
        <begin position="27"/>
        <end position="342"/>
    </location>
</feature>
<feature type="active site" evidence="2">
    <location>
        <position position="62"/>
    </location>
</feature>
<evidence type="ECO:0000256" key="3">
    <source>
        <dbReference type="PIRSR" id="PIRSR000296-2"/>
    </source>
</evidence>
<dbReference type="Gene3D" id="1.20.1280.120">
    <property type="match status" value="1"/>
</dbReference>
<dbReference type="PANTHER" id="PTHR11465">
    <property type="entry name" value="CATALASE"/>
    <property type="match status" value="1"/>
</dbReference>
<comment type="function">
    <text evidence="1">Has an organic peroxide-dependent peroxidase activity.</text>
</comment>
<dbReference type="PROSITE" id="PS51402">
    <property type="entry name" value="CATALASE_3"/>
    <property type="match status" value="1"/>
</dbReference>
<dbReference type="EC" id="1.11.1.-" evidence="1"/>
<evidence type="ECO:0000256" key="2">
    <source>
        <dbReference type="PIRSR" id="PIRSR000296-1"/>
    </source>
</evidence>